<dbReference type="PANTHER" id="PTHR42961:SF2">
    <property type="entry name" value="IRON-SULFUR PROTEIN NUBPL"/>
    <property type="match status" value="1"/>
</dbReference>
<dbReference type="AlphaFoldDB" id="A0A934VQQ3"/>
<dbReference type="EMBL" id="JAENIL010000032">
    <property type="protein sequence ID" value="MBK1878587.1"/>
    <property type="molecule type" value="Genomic_DNA"/>
</dbReference>
<dbReference type="InterPro" id="IPR034904">
    <property type="entry name" value="FSCA_dom_sf"/>
</dbReference>
<keyword evidence="9" id="KW-1185">Reference proteome</keyword>
<evidence type="ECO:0000256" key="5">
    <source>
        <dbReference type="ARBA" id="ARBA00023014"/>
    </source>
</evidence>
<reference evidence="8" key="1">
    <citation type="submission" date="2021-01" db="EMBL/GenBank/DDBJ databases">
        <title>Modified the classification status of verrucomicrobia.</title>
        <authorList>
            <person name="Feng X."/>
        </authorList>
    </citation>
    <scope>NUCLEOTIDE SEQUENCE</scope>
    <source>
        <strain evidence="8">KCTC 13126</strain>
    </source>
</reference>
<keyword evidence="1 6" id="KW-0479">Metal-binding</keyword>
<dbReference type="InterPro" id="IPR002744">
    <property type="entry name" value="MIP18-like"/>
</dbReference>
<dbReference type="Gene3D" id="3.40.50.300">
    <property type="entry name" value="P-loop containing nucleotide triphosphate hydrolases"/>
    <property type="match status" value="1"/>
</dbReference>
<dbReference type="InterPro" id="IPR019591">
    <property type="entry name" value="Mrp/NBP35_ATP-bd"/>
</dbReference>
<gene>
    <name evidence="8" type="ORF">JIN87_17025</name>
</gene>
<evidence type="ECO:0000256" key="3">
    <source>
        <dbReference type="ARBA" id="ARBA00022840"/>
    </source>
</evidence>
<comment type="function">
    <text evidence="6">Binds and transfers iron-sulfur (Fe-S) clusters to target apoproteins. Can hydrolyze ATP.</text>
</comment>
<dbReference type="GO" id="GO:0016226">
    <property type="term" value="P:iron-sulfur cluster assembly"/>
    <property type="evidence" value="ECO:0007669"/>
    <property type="project" value="InterPro"/>
</dbReference>
<evidence type="ECO:0000256" key="1">
    <source>
        <dbReference type="ARBA" id="ARBA00022723"/>
    </source>
</evidence>
<evidence type="ECO:0000256" key="4">
    <source>
        <dbReference type="ARBA" id="ARBA00023004"/>
    </source>
</evidence>
<dbReference type="GO" id="GO:0046872">
    <property type="term" value="F:metal ion binding"/>
    <property type="evidence" value="ECO:0007669"/>
    <property type="project" value="UniProtKB-KW"/>
</dbReference>
<proteinExistence type="inferred from homology"/>
<evidence type="ECO:0000259" key="7">
    <source>
        <dbReference type="Pfam" id="PF01883"/>
    </source>
</evidence>
<evidence type="ECO:0000313" key="8">
    <source>
        <dbReference type="EMBL" id="MBK1878587.1"/>
    </source>
</evidence>
<accession>A0A934VQQ3</accession>
<dbReference type="GO" id="GO:0140663">
    <property type="term" value="F:ATP-dependent FeS chaperone activity"/>
    <property type="evidence" value="ECO:0007669"/>
    <property type="project" value="InterPro"/>
</dbReference>
<dbReference type="InterPro" id="IPR044304">
    <property type="entry name" value="NUBPL-like"/>
</dbReference>
<comment type="caution">
    <text evidence="8">The sequence shown here is derived from an EMBL/GenBank/DDBJ whole genome shotgun (WGS) entry which is preliminary data.</text>
</comment>
<dbReference type="GO" id="GO:0016887">
    <property type="term" value="F:ATP hydrolysis activity"/>
    <property type="evidence" value="ECO:0007669"/>
    <property type="project" value="UniProtKB-UniRule"/>
</dbReference>
<comment type="subunit">
    <text evidence="6">Homodimer.</text>
</comment>
<dbReference type="Gene3D" id="3.30.300.130">
    <property type="entry name" value="Fe-S cluster assembly (FSCA)"/>
    <property type="match status" value="1"/>
</dbReference>
<feature type="binding site" evidence="6">
    <location>
        <begin position="142"/>
        <end position="149"/>
    </location>
    <ligand>
        <name>ATP</name>
        <dbReference type="ChEBI" id="CHEBI:30616"/>
    </ligand>
</feature>
<dbReference type="Pfam" id="PF01883">
    <property type="entry name" value="FeS_assembly_P"/>
    <property type="match status" value="1"/>
</dbReference>
<evidence type="ECO:0000256" key="6">
    <source>
        <dbReference type="HAMAP-Rule" id="MF_02040"/>
    </source>
</evidence>
<evidence type="ECO:0000313" key="9">
    <source>
        <dbReference type="Proteomes" id="UP000617628"/>
    </source>
</evidence>
<dbReference type="CDD" id="cd02037">
    <property type="entry name" value="Mrp_NBP35"/>
    <property type="match status" value="1"/>
</dbReference>
<dbReference type="FunFam" id="3.40.50.300:FF:001278">
    <property type="entry name" value="Iron-sulfur cluster carrier protein"/>
    <property type="match status" value="1"/>
</dbReference>
<keyword evidence="3 6" id="KW-0067">ATP-binding</keyword>
<dbReference type="GO" id="GO:0005524">
    <property type="term" value="F:ATP binding"/>
    <property type="evidence" value="ECO:0007669"/>
    <property type="project" value="UniProtKB-UniRule"/>
</dbReference>
<comment type="similarity">
    <text evidence="6">Belongs to the Mrp/NBP35 ATP-binding proteins family.</text>
</comment>
<dbReference type="HAMAP" id="MF_02040">
    <property type="entry name" value="Mrp_NBP35"/>
    <property type="match status" value="1"/>
</dbReference>
<keyword evidence="5 6" id="KW-0411">Iron-sulfur</keyword>
<keyword evidence="4 6" id="KW-0408">Iron</keyword>
<keyword evidence="2 6" id="KW-0547">Nucleotide-binding</keyword>
<organism evidence="8 9">
    <name type="scientific">Pelagicoccus mobilis</name>
    <dbReference type="NCBI Taxonomy" id="415221"/>
    <lineage>
        <taxon>Bacteria</taxon>
        <taxon>Pseudomonadati</taxon>
        <taxon>Verrucomicrobiota</taxon>
        <taxon>Opitutia</taxon>
        <taxon>Puniceicoccales</taxon>
        <taxon>Pelagicoccaceae</taxon>
        <taxon>Pelagicoccus</taxon>
    </lineage>
</organism>
<dbReference type="SUPFAM" id="SSF52540">
    <property type="entry name" value="P-loop containing nucleoside triphosphate hydrolases"/>
    <property type="match status" value="1"/>
</dbReference>
<protein>
    <recommendedName>
        <fullName evidence="6">Iron-sulfur cluster carrier protein</fullName>
    </recommendedName>
</protein>
<dbReference type="GO" id="GO:0051539">
    <property type="term" value="F:4 iron, 4 sulfur cluster binding"/>
    <property type="evidence" value="ECO:0007669"/>
    <property type="project" value="TreeGrafter"/>
</dbReference>
<dbReference type="InterPro" id="IPR033756">
    <property type="entry name" value="YlxH/NBP35"/>
</dbReference>
<keyword evidence="6" id="KW-0378">Hydrolase</keyword>
<sequence>MFQVSEERPFYGPRFLKSKRWSPPKGTKFNYRIRVSLEKINQALKSVKYPGFSRDIVSFGIVRDVAFEDGKASVSIAITTSDANIPPAIRDSVEEALNALPEVNEVDVSVVLSGGKKPSQTAGVAPTEGIPGVKHVIAVSSGKGGVGKSTFAVNLACAFQQILAQEGKKAGIMDCDIYGPSVPLMLGLSGRPYVEGESLIPMEGHNLSVMSMGFLVDEDTPVVWRGPMVMKTIQQFSQNVKWGDLELLVVDLPPGTGDAQLSLVQTIPLSGAVLVTTPQPAATQVAKRGARMLEKTNVKILGVAENMSYLEAPDGSRQNIFGEGGGTQTATDLNTEFLGQIPLDKSIREGGDAGTPIVLSKPESEAAKVFVSIANSLLAKVRA</sequence>
<dbReference type="Proteomes" id="UP000617628">
    <property type="component" value="Unassembled WGS sequence"/>
</dbReference>
<dbReference type="SUPFAM" id="SSF117916">
    <property type="entry name" value="Fe-S cluster assembly (FSCA) domain-like"/>
    <property type="match status" value="1"/>
</dbReference>
<dbReference type="PANTHER" id="PTHR42961">
    <property type="entry name" value="IRON-SULFUR PROTEIN NUBPL"/>
    <property type="match status" value="1"/>
</dbReference>
<evidence type="ECO:0000256" key="2">
    <source>
        <dbReference type="ARBA" id="ARBA00022741"/>
    </source>
</evidence>
<feature type="domain" description="MIP18 family-like" evidence="7">
    <location>
        <begin position="38"/>
        <end position="108"/>
    </location>
</feature>
<dbReference type="Pfam" id="PF10609">
    <property type="entry name" value="ParA"/>
    <property type="match status" value="1"/>
</dbReference>
<name>A0A934VQQ3_9BACT</name>
<dbReference type="InterPro" id="IPR027417">
    <property type="entry name" value="P-loop_NTPase"/>
</dbReference>